<dbReference type="EMBL" id="LT551485">
    <property type="protein sequence ID" value="SAL96943.1"/>
    <property type="molecule type" value="Genomic_DNA"/>
</dbReference>
<dbReference type="SMART" id="SM00355">
    <property type="entry name" value="ZnF_C2H2"/>
    <property type="match status" value="2"/>
</dbReference>
<keyword evidence="1" id="KW-0863">Zinc-finger</keyword>
<dbReference type="InParanoid" id="A0A163J3H0"/>
<accession>A0A163J3H0</accession>
<evidence type="ECO:0000256" key="1">
    <source>
        <dbReference type="PROSITE-ProRule" id="PRU00042"/>
    </source>
</evidence>
<dbReference type="PROSITE" id="PS50157">
    <property type="entry name" value="ZINC_FINGER_C2H2_2"/>
    <property type="match status" value="1"/>
</dbReference>
<feature type="domain" description="C2H2-type" evidence="3">
    <location>
        <begin position="12"/>
        <end position="39"/>
    </location>
</feature>
<dbReference type="InterPro" id="IPR013087">
    <property type="entry name" value="Znf_C2H2_type"/>
</dbReference>
<evidence type="ECO:0000313" key="5">
    <source>
        <dbReference type="Proteomes" id="UP000078561"/>
    </source>
</evidence>
<evidence type="ECO:0000259" key="3">
    <source>
        <dbReference type="PROSITE" id="PS50157"/>
    </source>
</evidence>
<keyword evidence="1" id="KW-0479">Metal-binding</keyword>
<organism evidence="4">
    <name type="scientific">Absidia glauca</name>
    <name type="common">Pin mould</name>
    <dbReference type="NCBI Taxonomy" id="4829"/>
    <lineage>
        <taxon>Eukaryota</taxon>
        <taxon>Fungi</taxon>
        <taxon>Fungi incertae sedis</taxon>
        <taxon>Mucoromycota</taxon>
        <taxon>Mucoromycotina</taxon>
        <taxon>Mucoromycetes</taxon>
        <taxon>Mucorales</taxon>
        <taxon>Cunninghamellaceae</taxon>
        <taxon>Absidia</taxon>
    </lineage>
</organism>
<dbReference type="Gene3D" id="3.30.160.60">
    <property type="entry name" value="Classic Zinc Finger"/>
    <property type="match status" value="1"/>
</dbReference>
<dbReference type="OrthoDB" id="2284828at2759"/>
<keyword evidence="5" id="KW-1185">Reference proteome</keyword>
<dbReference type="Proteomes" id="UP000078561">
    <property type="component" value="Unassembled WGS sequence"/>
</dbReference>
<feature type="region of interest" description="Disordered" evidence="2">
    <location>
        <begin position="109"/>
        <end position="135"/>
    </location>
</feature>
<dbReference type="PROSITE" id="PS00028">
    <property type="entry name" value="ZINC_FINGER_C2H2_1"/>
    <property type="match status" value="1"/>
</dbReference>
<dbReference type="AlphaFoldDB" id="A0A163J3H0"/>
<name>A0A163J3H0_ABSGL</name>
<dbReference type="GO" id="GO:0008270">
    <property type="term" value="F:zinc ion binding"/>
    <property type="evidence" value="ECO:0007669"/>
    <property type="project" value="UniProtKB-KW"/>
</dbReference>
<evidence type="ECO:0000256" key="2">
    <source>
        <dbReference type="SAM" id="MobiDB-lite"/>
    </source>
</evidence>
<sequence>MAKEPKLVRIQHLCFECPTLFTKPQSLRNHLRRHGIELPQNRTGIRRYDTEDVIFVKTLSNHPIVATHLGCPACIVHCADVAELKTHYIDHHADKLSVQYSQSKSILPLASSPPPLSPSSQQLVVDAEETDCNYP</sequence>
<protein>
    <recommendedName>
        <fullName evidence="3">C2H2-type domain-containing protein</fullName>
    </recommendedName>
</protein>
<proteinExistence type="predicted"/>
<evidence type="ECO:0000313" key="4">
    <source>
        <dbReference type="EMBL" id="SAL96943.1"/>
    </source>
</evidence>
<keyword evidence="1" id="KW-0862">Zinc</keyword>
<feature type="compositionally biased region" description="Acidic residues" evidence="2">
    <location>
        <begin position="126"/>
        <end position="135"/>
    </location>
</feature>
<gene>
    <name evidence="4" type="primary">ABSGL_02396.1 scaffold 3410</name>
</gene>
<reference evidence="4" key="1">
    <citation type="submission" date="2016-04" db="EMBL/GenBank/DDBJ databases">
        <authorList>
            <person name="Evans L.H."/>
            <person name="Alamgir A."/>
            <person name="Owens N."/>
            <person name="Weber N.D."/>
            <person name="Virtaneva K."/>
            <person name="Barbian K."/>
            <person name="Babar A."/>
            <person name="Rosenke K."/>
        </authorList>
    </citation>
    <scope>NUCLEOTIDE SEQUENCE [LARGE SCALE GENOMIC DNA]</scope>
    <source>
        <strain evidence="4">CBS 101.48</strain>
    </source>
</reference>